<evidence type="ECO:0000313" key="3">
    <source>
        <dbReference type="Proteomes" id="UP000075884"/>
    </source>
</evidence>
<proteinExistence type="predicted"/>
<dbReference type="VEuPathDB" id="VectorBase:ADIR014122"/>
<evidence type="ECO:0000256" key="1">
    <source>
        <dbReference type="SAM" id="MobiDB-lite"/>
    </source>
</evidence>
<sequence>MALSQYKEQGDPRRRQRRRRTTTVIH</sequence>
<dbReference type="Proteomes" id="UP000075884">
    <property type="component" value="Unassembled WGS sequence"/>
</dbReference>
<accession>A0A182NW36</accession>
<keyword evidence="3" id="KW-1185">Reference proteome</keyword>
<dbReference type="EnsemblMetazoa" id="ADIR014122-RA">
    <property type="protein sequence ID" value="ADIR014122-PA"/>
    <property type="gene ID" value="ADIR014122"/>
</dbReference>
<reference evidence="3" key="1">
    <citation type="submission" date="2013-03" db="EMBL/GenBank/DDBJ databases">
        <title>The Genome Sequence of Anopheles dirus WRAIR2.</title>
        <authorList>
            <consortium name="The Broad Institute Genomics Platform"/>
            <person name="Neafsey D.E."/>
            <person name="Walton C."/>
            <person name="Walker B."/>
            <person name="Young S.K."/>
            <person name="Zeng Q."/>
            <person name="Gargeya S."/>
            <person name="Fitzgerald M."/>
            <person name="Haas B."/>
            <person name="Abouelleil A."/>
            <person name="Allen A.W."/>
            <person name="Alvarado L."/>
            <person name="Arachchi H.M."/>
            <person name="Berlin A.M."/>
            <person name="Chapman S.B."/>
            <person name="Gainer-Dewar J."/>
            <person name="Goldberg J."/>
            <person name="Griggs A."/>
            <person name="Gujja S."/>
            <person name="Hansen M."/>
            <person name="Howarth C."/>
            <person name="Imamovic A."/>
            <person name="Ireland A."/>
            <person name="Larimer J."/>
            <person name="McCowan C."/>
            <person name="Murphy C."/>
            <person name="Pearson M."/>
            <person name="Poon T.W."/>
            <person name="Priest M."/>
            <person name="Roberts A."/>
            <person name="Saif S."/>
            <person name="Shea T."/>
            <person name="Sisk P."/>
            <person name="Sykes S."/>
            <person name="Wortman J."/>
            <person name="Nusbaum C."/>
            <person name="Birren B."/>
        </authorList>
    </citation>
    <scope>NUCLEOTIDE SEQUENCE [LARGE SCALE GENOMIC DNA]</scope>
    <source>
        <strain evidence="3">WRAIR2</strain>
    </source>
</reference>
<feature type="compositionally biased region" description="Basic residues" evidence="1">
    <location>
        <begin position="14"/>
        <end position="26"/>
    </location>
</feature>
<evidence type="ECO:0000313" key="2">
    <source>
        <dbReference type="EnsemblMetazoa" id="ADIR014122-PA"/>
    </source>
</evidence>
<organism evidence="2 3">
    <name type="scientific">Anopheles dirus</name>
    <dbReference type="NCBI Taxonomy" id="7168"/>
    <lineage>
        <taxon>Eukaryota</taxon>
        <taxon>Metazoa</taxon>
        <taxon>Ecdysozoa</taxon>
        <taxon>Arthropoda</taxon>
        <taxon>Hexapoda</taxon>
        <taxon>Insecta</taxon>
        <taxon>Pterygota</taxon>
        <taxon>Neoptera</taxon>
        <taxon>Endopterygota</taxon>
        <taxon>Diptera</taxon>
        <taxon>Nematocera</taxon>
        <taxon>Culicoidea</taxon>
        <taxon>Culicidae</taxon>
        <taxon>Anophelinae</taxon>
        <taxon>Anopheles</taxon>
    </lineage>
</organism>
<dbReference type="AlphaFoldDB" id="A0A182NW36"/>
<protein>
    <submittedName>
        <fullName evidence="2">Uncharacterized protein</fullName>
    </submittedName>
</protein>
<feature type="region of interest" description="Disordered" evidence="1">
    <location>
        <begin position="1"/>
        <end position="26"/>
    </location>
</feature>
<reference evidence="2" key="2">
    <citation type="submission" date="2020-05" db="UniProtKB">
        <authorList>
            <consortium name="EnsemblMetazoa"/>
        </authorList>
    </citation>
    <scope>IDENTIFICATION</scope>
    <source>
        <strain evidence="2">WRAIR2</strain>
    </source>
</reference>
<name>A0A182NW36_9DIPT</name>